<proteinExistence type="predicted"/>
<gene>
    <name evidence="5" type="ORF">LAZ67_21000501</name>
</gene>
<feature type="repeat" description="WD" evidence="3">
    <location>
        <begin position="476"/>
        <end position="517"/>
    </location>
</feature>
<dbReference type="CDD" id="cd00200">
    <property type="entry name" value="WD40"/>
    <property type="match status" value="1"/>
</dbReference>
<dbReference type="InterPro" id="IPR015943">
    <property type="entry name" value="WD40/YVTN_repeat-like_dom_sf"/>
</dbReference>
<dbReference type="InterPro" id="IPR001680">
    <property type="entry name" value="WD40_rpt"/>
</dbReference>
<evidence type="ECO:0000256" key="3">
    <source>
        <dbReference type="PROSITE-ProRule" id="PRU00221"/>
    </source>
</evidence>
<reference evidence="5 6" key="1">
    <citation type="submission" date="2022-01" db="EMBL/GenBank/DDBJ databases">
        <title>A chromosomal length assembly of Cordylochernes scorpioides.</title>
        <authorList>
            <person name="Zeh D."/>
            <person name="Zeh J."/>
        </authorList>
    </citation>
    <scope>NUCLEOTIDE SEQUENCE [LARGE SCALE GENOMIC DNA]</scope>
    <source>
        <strain evidence="5">IN4F17</strain>
        <tissue evidence="5">Whole Body</tissue>
    </source>
</reference>
<dbReference type="SMART" id="SM00320">
    <property type="entry name" value="WD40"/>
    <property type="match status" value="7"/>
</dbReference>
<dbReference type="InterPro" id="IPR020472">
    <property type="entry name" value="WD40_PAC1"/>
</dbReference>
<evidence type="ECO:0000313" key="5">
    <source>
        <dbReference type="EMBL" id="UYV82029.1"/>
    </source>
</evidence>
<evidence type="ECO:0000256" key="2">
    <source>
        <dbReference type="ARBA" id="ARBA00022737"/>
    </source>
</evidence>
<dbReference type="PROSITE" id="PS50082">
    <property type="entry name" value="WD_REPEATS_2"/>
    <property type="match status" value="3"/>
</dbReference>
<dbReference type="PRINTS" id="PR00320">
    <property type="entry name" value="GPROTEINBRPT"/>
</dbReference>
<name>A0ABY6LMB2_9ARAC</name>
<dbReference type="InterPro" id="IPR011047">
    <property type="entry name" value="Quinoprotein_ADH-like_sf"/>
</dbReference>
<dbReference type="SUPFAM" id="SSF50978">
    <property type="entry name" value="WD40 repeat-like"/>
    <property type="match status" value="1"/>
</dbReference>
<dbReference type="InterPro" id="IPR036322">
    <property type="entry name" value="WD40_repeat_dom_sf"/>
</dbReference>
<dbReference type="Pfam" id="PF00400">
    <property type="entry name" value="WD40"/>
    <property type="match status" value="4"/>
</dbReference>
<sequence length="869" mass="96536">MDIKNVQKWCREFNEGRINVHDEQRSGLPSLPESTVARIVEMVRANRRITLEEIEDGLNEDCSHFSVHKIVSETLGYRKVSARWVDKWLKEAAGEWYNTGITNYVIQAKHEPFYTNKDIMVSKDGTRLYCHNGCRVSVIDLASGKPIFFLKKEDDMVETFTLPPSEAYVLLACESDYIHQFDSQTGQLRRSWKPVESVFLLPQGQLSALNIPHSDYYHVLTAGSQGTLKVWDLGSESMVYHQEETPMKAQDESENENITKAMYVPALKSVMVATADRMILFFKLDNGLTLTKQMVGKWGPNSMRFLGPNSEFLALASPSSTVAIHHVDTFQCQLLTGHSDLVLALDVFPTDPCLLVSGGKDNTAIVWKLDPKTGKAAVIFMAIGHTANVTTVACTRGSTDYFASADLACKLKLWKMKRESQRGRIKMLTTKSSVAAHKEKINALDFSRDDELVASASRDKLVKVWSVPLLELQGTLTGHTRGIYDVKFCPIDDQLASASEDGTIKIWSLSTMNCLRTLQDHQCSVTSLSYLKSGLHLAAGDVSGVLRVFDLTHKINYKTIVLSEYDAGIHSLALSLGTDDLLATTDTGSNLVLWKLLSVNSLGKSCHLNHSLGKSCHLNHSLGKSGHLNHSLGKSCHLNHSLGKSCHLNHSLGKSCHLNHSLGKSCHLNHSLGKSCHLNHSLGKSCHLNHSLGKSCHLNHSLGKSCHLNHSLGKSCHLNHSLGKSGHLNHRLGKSCHLNHSLGKSGHLNHRLGKSCHLNHSLGKSGHLNHRLGKSCHLNHSLGKSGHLNHSLGKSCHLNHRLSNSRHLNHRLSNSRHLNHRLENSRHLNHSLGKSRRLVLGPMQVQLLHPVSRFKQVQSLQHLCRYSLT</sequence>
<keyword evidence="2" id="KW-0677">Repeat</keyword>
<evidence type="ECO:0000256" key="1">
    <source>
        <dbReference type="ARBA" id="ARBA00022574"/>
    </source>
</evidence>
<keyword evidence="6" id="KW-1185">Reference proteome</keyword>
<dbReference type="PROSITE" id="PS50294">
    <property type="entry name" value="WD_REPEATS_REGION"/>
    <property type="match status" value="3"/>
</dbReference>
<feature type="repeat" description="WD" evidence="3">
    <location>
        <begin position="434"/>
        <end position="467"/>
    </location>
</feature>
<feature type="repeat" description="WD" evidence="3">
    <location>
        <begin position="335"/>
        <end position="370"/>
    </location>
</feature>
<protein>
    <submittedName>
        <fullName evidence="5">TBL3</fullName>
    </submittedName>
</protein>
<dbReference type="PANTHER" id="PTHR19854">
    <property type="entry name" value="TRANSDUCIN BETA-LIKE 3"/>
    <property type="match status" value="1"/>
</dbReference>
<dbReference type="Proteomes" id="UP001235939">
    <property type="component" value="Chromosome 21"/>
</dbReference>
<organism evidence="5 6">
    <name type="scientific">Cordylochernes scorpioides</name>
    <dbReference type="NCBI Taxonomy" id="51811"/>
    <lineage>
        <taxon>Eukaryota</taxon>
        <taxon>Metazoa</taxon>
        <taxon>Ecdysozoa</taxon>
        <taxon>Arthropoda</taxon>
        <taxon>Chelicerata</taxon>
        <taxon>Arachnida</taxon>
        <taxon>Pseudoscorpiones</taxon>
        <taxon>Cheliferoidea</taxon>
        <taxon>Chernetidae</taxon>
        <taxon>Cordylochernes</taxon>
    </lineage>
</organism>
<dbReference type="SUPFAM" id="SSF50998">
    <property type="entry name" value="Quinoprotein alcohol dehydrogenase-like"/>
    <property type="match status" value="1"/>
</dbReference>
<dbReference type="InterPro" id="IPR001496">
    <property type="entry name" value="SOCS_box"/>
</dbReference>
<evidence type="ECO:0000313" key="6">
    <source>
        <dbReference type="Proteomes" id="UP001235939"/>
    </source>
</evidence>
<accession>A0ABY6LMB2</accession>
<dbReference type="PANTHER" id="PTHR19854:SF15">
    <property type="entry name" value="TRANSDUCIN BETA-LIKE PROTEIN 3"/>
    <property type="match status" value="1"/>
</dbReference>
<dbReference type="Gene3D" id="2.130.10.10">
    <property type="entry name" value="YVTN repeat-like/Quinoprotein amine dehydrogenase"/>
    <property type="match status" value="3"/>
</dbReference>
<feature type="domain" description="SOCS box" evidence="4">
    <location>
        <begin position="846"/>
        <end position="869"/>
    </location>
</feature>
<dbReference type="EMBL" id="CP092883">
    <property type="protein sequence ID" value="UYV82029.1"/>
    <property type="molecule type" value="Genomic_DNA"/>
</dbReference>
<evidence type="ECO:0000259" key="4">
    <source>
        <dbReference type="PROSITE" id="PS50225"/>
    </source>
</evidence>
<dbReference type="PROSITE" id="PS50225">
    <property type="entry name" value="SOCS"/>
    <property type="match status" value="1"/>
</dbReference>
<keyword evidence="1 3" id="KW-0853">WD repeat</keyword>